<dbReference type="GO" id="GO:0032259">
    <property type="term" value="P:methylation"/>
    <property type="evidence" value="ECO:0007669"/>
    <property type="project" value="UniProtKB-KW"/>
</dbReference>
<evidence type="ECO:0000256" key="1">
    <source>
        <dbReference type="ARBA" id="ARBA00022737"/>
    </source>
</evidence>
<gene>
    <name evidence="5" type="ORF">HNQ60_005010</name>
</gene>
<proteinExistence type="predicted"/>
<dbReference type="Pfam" id="PF07719">
    <property type="entry name" value="TPR_2"/>
    <property type="match status" value="1"/>
</dbReference>
<dbReference type="InterPro" id="IPR013216">
    <property type="entry name" value="Methyltransf_11"/>
</dbReference>
<dbReference type="Gene3D" id="1.25.40.10">
    <property type="entry name" value="Tetratricopeptide repeat domain"/>
    <property type="match status" value="1"/>
</dbReference>
<evidence type="ECO:0000256" key="3">
    <source>
        <dbReference type="PROSITE-ProRule" id="PRU00339"/>
    </source>
</evidence>
<dbReference type="InterPro" id="IPR013105">
    <property type="entry name" value="TPR_2"/>
</dbReference>
<keyword evidence="1" id="KW-0677">Repeat</keyword>
<dbReference type="InterPro" id="IPR029063">
    <property type="entry name" value="SAM-dependent_MTases_sf"/>
</dbReference>
<dbReference type="CDD" id="cd02440">
    <property type="entry name" value="AdoMet_MTases"/>
    <property type="match status" value="1"/>
</dbReference>
<feature type="repeat" description="TPR" evidence="3">
    <location>
        <begin position="140"/>
        <end position="173"/>
    </location>
</feature>
<organism evidence="5 6">
    <name type="scientific">Povalibacter uvarum</name>
    <dbReference type="NCBI Taxonomy" id="732238"/>
    <lineage>
        <taxon>Bacteria</taxon>
        <taxon>Pseudomonadati</taxon>
        <taxon>Pseudomonadota</taxon>
        <taxon>Gammaproteobacteria</taxon>
        <taxon>Steroidobacterales</taxon>
        <taxon>Steroidobacteraceae</taxon>
        <taxon>Povalibacter</taxon>
    </lineage>
</organism>
<keyword evidence="6" id="KW-1185">Reference proteome</keyword>
<evidence type="ECO:0000259" key="4">
    <source>
        <dbReference type="Pfam" id="PF08241"/>
    </source>
</evidence>
<dbReference type="PROSITE" id="PS50005">
    <property type="entry name" value="TPR"/>
    <property type="match status" value="3"/>
</dbReference>
<evidence type="ECO:0000313" key="5">
    <source>
        <dbReference type="EMBL" id="MBB6096119.1"/>
    </source>
</evidence>
<dbReference type="InterPro" id="IPR011990">
    <property type="entry name" value="TPR-like_helical_dom_sf"/>
</dbReference>
<keyword evidence="5" id="KW-0808">Transferase</keyword>
<dbReference type="SUPFAM" id="SSF48452">
    <property type="entry name" value="TPR-like"/>
    <property type="match status" value="1"/>
</dbReference>
<sequence>MSTPDPVLTAAVAAHQAGRLQEAIDGYEAVLTKRPDDPDALHFFGMLHFQLGRGIDAVRLIGRSLDLLPTNPYAWNNLGNILVFQDKFKEAREAYRRVTVLAPQMAEAWFNLGVSLRDAGEFEAAVNHLYEAIRQQPSFMRAYESLGQLLYRVGDFERAAQVYRDWLARDPDNSVARHMAAATSGIDVPTRADSDYVAKLFDKYARHFDMNLKELGYRAPEVIASTLAHCLDGSSFKPVVLDAGCGTGLCGPLLRPLSTTLIGVDLSPKMVDLARERGTYDELVVADLCSFMRSRPLAFEVVVAADTYEYFGDLKEVNEAAAMALQPGGLYLFTVEALPEDANKDYELLMHGRYAHRRGYVEQSLLDTGFDVIDLRLEVLRAERMQDVAGLLAIARKRVQQ</sequence>
<dbReference type="Pfam" id="PF13432">
    <property type="entry name" value="TPR_16"/>
    <property type="match status" value="1"/>
</dbReference>
<dbReference type="InterPro" id="IPR019734">
    <property type="entry name" value="TPR_rpt"/>
</dbReference>
<keyword evidence="2 3" id="KW-0802">TPR repeat</keyword>
<evidence type="ECO:0000313" key="6">
    <source>
        <dbReference type="Proteomes" id="UP000588068"/>
    </source>
</evidence>
<dbReference type="PANTHER" id="PTHR44943:SF8">
    <property type="entry name" value="TPR REPEAT-CONTAINING PROTEIN MJ0263"/>
    <property type="match status" value="1"/>
</dbReference>
<dbReference type="Pfam" id="PF08241">
    <property type="entry name" value="Methyltransf_11"/>
    <property type="match status" value="1"/>
</dbReference>
<dbReference type="PROSITE" id="PS50293">
    <property type="entry name" value="TPR_REGION"/>
    <property type="match status" value="2"/>
</dbReference>
<dbReference type="Proteomes" id="UP000588068">
    <property type="component" value="Unassembled WGS sequence"/>
</dbReference>
<name>A0A841HV39_9GAMM</name>
<evidence type="ECO:0000256" key="2">
    <source>
        <dbReference type="ARBA" id="ARBA00022803"/>
    </source>
</evidence>
<dbReference type="AlphaFoldDB" id="A0A841HV39"/>
<comment type="caution">
    <text evidence="5">The sequence shown here is derived from an EMBL/GenBank/DDBJ whole genome shotgun (WGS) entry which is preliminary data.</text>
</comment>
<dbReference type="GO" id="GO:0008757">
    <property type="term" value="F:S-adenosylmethionine-dependent methyltransferase activity"/>
    <property type="evidence" value="ECO:0007669"/>
    <property type="project" value="InterPro"/>
</dbReference>
<feature type="domain" description="Methyltransferase type 11" evidence="4">
    <location>
        <begin position="241"/>
        <end position="333"/>
    </location>
</feature>
<dbReference type="SUPFAM" id="SSF53335">
    <property type="entry name" value="S-adenosyl-L-methionine-dependent methyltransferases"/>
    <property type="match status" value="1"/>
</dbReference>
<dbReference type="Gene3D" id="3.40.50.150">
    <property type="entry name" value="Vaccinia Virus protein VP39"/>
    <property type="match status" value="1"/>
</dbReference>
<dbReference type="EMBL" id="JACHHZ010000006">
    <property type="protein sequence ID" value="MBB6096119.1"/>
    <property type="molecule type" value="Genomic_DNA"/>
</dbReference>
<dbReference type="InterPro" id="IPR051685">
    <property type="entry name" value="Ycf3/AcsC/BcsC/TPR_MFPF"/>
</dbReference>
<protein>
    <submittedName>
        <fullName evidence="5">Putative TPR repeat methyltransferase</fullName>
    </submittedName>
</protein>
<dbReference type="SMART" id="SM00028">
    <property type="entry name" value="TPR"/>
    <property type="match status" value="5"/>
</dbReference>
<feature type="repeat" description="TPR" evidence="3">
    <location>
        <begin position="106"/>
        <end position="139"/>
    </location>
</feature>
<dbReference type="PANTHER" id="PTHR44943">
    <property type="entry name" value="CELLULOSE SYNTHASE OPERON PROTEIN C"/>
    <property type="match status" value="1"/>
</dbReference>
<reference evidence="5 6" key="1">
    <citation type="submission" date="2020-08" db="EMBL/GenBank/DDBJ databases">
        <title>Genomic Encyclopedia of Type Strains, Phase IV (KMG-IV): sequencing the most valuable type-strain genomes for metagenomic binning, comparative biology and taxonomic classification.</title>
        <authorList>
            <person name="Goeker M."/>
        </authorList>
    </citation>
    <scope>NUCLEOTIDE SEQUENCE [LARGE SCALE GENOMIC DNA]</scope>
    <source>
        <strain evidence="5 6">DSM 26723</strain>
    </source>
</reference>
<keyword evidence="5" id="KW-0489">Methyltransferase</keyword>
<dbReference type="RefSeq" id="WP_184335490.1">
    <property type="nucleotide sequence ID" value="NZ_JACHHZ010000006.1"/>
</dbReference>
<accession>A0A841HV39</accession>
<feature type="repeat" description="TPR" evidence="3">
    <location>
        <begin position="72"/>
        <end position="105"/>
    </location>
</feature>